<reference evidence="9 10" key="1">
    <citation type="submission" date="2023-11" db="EMBL/GenBank/DDBJ databases">
        <title>Halocaridina rubra genome assembly.</title>
        <authorList>
            <person name="Smith C."/>
        </authorList>
    </citation>
    <scope>NUCLEOTIDE SEQUENCE [LARGE SCALE GENOMIC DNA]</scope>
    <source>
        <strain evidence="9">EP-1</strain>
        <tissue evidence="9">Whole</tissue>
    </source>
</reference>
<proteinExistence type="inferred from homology"/>
<dbReference type="SUPFAM" id="SSF64268">
    <property type="entry name" value="PX domain"/>
    <property type="match status" value="1"/>
</dbReference>
<dbReference type="Gene3D" id="3.30.1520.10">
    <property type="entry name" value="Phox-like domain"/>
    <property type="match status" value="1"/>
</dbReference>
<dbReference type="InterPro" id="IPR017907">
    <property type="entry name" value="Znf_RING_CS"/>
</dbReference>
<keyword evidence="4" id="KW-0862">Zinc</keyword>
<dbReference type="SUPFAM" id="SSF57850">
    <property type="entry name" value="RING/U-box"/>
    <property type="match status" value="1"/>
</dbReference>
<dbReference type="SMART" id="SM00312">
    <property type="entry name" value="PX"/>
    <property type="match status" value="1"/>
</dbReference>
<dbReference type="InterPro" id="IPR027267">
    <property type="entry name" value="AH/BAR_dom_sf"/>
</dbReference>
<sequence>MMEMDEIGLSCIICEQNFSDEKIPRNLTCGHSFCTHCIDQFLQTNQEKRCPECRQELAVNSSSGLSVNYPLLRLARSCIESGSNAPVAKTSLPLRPAPLPPNKQYSRTSSRVARSLSEINPSLPTWRENPSEFICAITSPKKISRYGGLKSEVCYSIIPSYNSKRVMRTHGEIEWLRNQLTERYPLNLVPLLPKKEARGLHREEATEHSRYALQTWINRICRHPVVSQSELFNQFVATSNEKSWKNIKQKFINDRLINEEFFTKIKLPSTALDIAGVRVKFKEYDIFSKELAKALKLMHKECLNQAICGRAMVQNSNENISQVFRNFSQSSKIDEIDIHQDLPSIFSYLSEAYSDIAQMYGRKEMDDEWEFLMNLTQEHIDLLKMFNNIKAIAKKRVRKWKYTEYEAITELIQNDDTDLETLKLDSIERSTEAILAAHAFQAEALHFQKERNTDIKIYMKSFLHRQVKFYHGITSRLERCLAKLLNVEKDIAASSNKKPGCYKAQIHHSRINRKLEAGSHYYNKTGGSENNSFTYNKAERENESDIQNKYGETNYYVKNENSKSIKGSCSKETASKATSNAYGNTQGASLSDAQPKSIADITKFKLSPTEEPSAPPLVDKDWNYI</sequence>
<comment type="caution">
    <text evidence="9">The sequence shown here is derived from an EMBL/GenBank/DDBJ whole genome shotgun (WGS) entry which is preliminary data.</text>
</comment>
<dbReference type="PANTHER" id="PTHR45827:SF1">
    <property type="entry name" value="SORTING NEXIN"/>
    <property type="match status" value="1"/>
</dbReference>
<dbReference type="AlphaFoldDB" id="A0AAN9A209"/>
<dbReference type="PROSITE" id="PS00518">
    <property type="entry name" value="ZF_RING_1"/>
    <property type="match status" value="1"/>
</dbReference>
<gene>
    <name evidence="9" type="ORF">SK128_021666</name>
</gene>
<dbReference type="GO" id="GO:0097320">
    <property type="term" value="P:plasma membrane tubulation"/>
    <property type="evidence" value="ECO:0007669"/>
    <property type="project" value="TreeGrafter"/>
</dbReference>
<dbReference type="PROSITE" id="PS50195">
    <property type="entry name" value="PX"/>
    <property type="match status" value="1"/>
</dbReference>
<name>A0AAN9A209_HALRR</name>
<dbReference type="InterPro" id="IPR001683">
    <property type="entry name" value="PX_dom"/>
</dbReference>
<evidence type="ECO:0000256" key="3">
    <source>
        <dbReference type="ARBA" id="ARBA00022771"/>
    </source>
</evidence>
<dbReference type="Gene3D" id="3.30.40.10">
    <property type="entry name" value="Zinc/RING finger domain, C3HC4 (zinc finger)"/>
    <property type="match status" value="1"/>
</dbReference>
<dbReference type="GO" id="GO:0016197">
    <property type="term" value="P:endosomal transport"/>
    <property type="evidence" value="ECO:0007669"/>
    <property type="project" value="TreeGrafter"/>
</dbReference>
<organism evidence="9 10">
    <name type="scientific">Halocaridina rubra</name>
    <name type="common">Hawaiian red shrimp</name>
    <dbReference type="NCBI Taxonomy" id="373956"/>
    <lineage>
        <taxon>Eukaryota</taxon>
        <taxon>Metazoa</taxon>
        <taxon>Ecdysozoa</taxon>
        <taxon>Arthropoda</taxon>
        <taxon>Crustacea</taxon>
        <taxon>Multicrustacea</taxon>
        <taxon>Malacostraca</taxon>
        <taxon>Eumalacostraca</taxon>
        <taxon>Eucarida</taxon>
        <taxon>Decapoda</taxon>
        <taxon>Pleocyemata</taxon>
        <taxon>Caridea</taxon>
        <taxon>Atyoidea</taxon>
        <taxon>Atyidae</taxon>
        <taxon>Halocaridina</taxon>
    </lineage>
</organism>
<dbReference type="GO" id="GO:0006897">
    <property type="term" value="P:endocytosis"/>
    <property type="evidence" value="ECO:0007669"/>
    <property type="project" value="TreeGrafter"/>
</dbReference>
<accession>A0AAN9A209</accession>
<dbReference type="Proteomes" id="UP001381693">
    <property type="component" value="Unassembled WGS sequence"/>
</dbReference>
<dbReference type="GO" id="GO:0035091">
    <property type="term" value="F:phosphatidylinositol binding"/>
    <property type="evidence" value="ECO:0007669"/>
    <property type="project" value="InterPro"/>
</dbReference>
<keyword evidence="2" id="KW-0479">Metal-binding</keyword>
<dbReference type="Pfam" id="PF00787">
    <property type="entry name" value="PX"/>
    <property type="match status" value="1"/>
</dbReference>
<feature type="region of interest" description="Disordered" evidence="6">
    <location>
        <begin position="90"/>
        <end position="110"/>
    </location>
</feature>
<dbReference type="Pfam" id="PF13639">
    <property type="entry name" value="zf-RING_2"/>
    <property type="match status" value="1"/>
</dbReference>
<dbReference type="Pfam" id="PF10456">
    <property type="entry name" value="BAR_3_WASP_bdg"/>
    <property type="match status" value="1"/>
</dbReference>
<feature type="region of interest" description="Disordered" evidence="6">
    <location>
        <begin position="602"/>
        <end position="625"/>
    </location>
</feature>
<evidence type="ECO:0000259" key="8">
    <source>
        <dbReference type="PROSITE" id="PS50195"/>
    </source>
</evidence>
<dbReference type="PROSITE" id="PS50089">
    <property type="entry name" value="ZF_RING_2"/>
    <property type="match status" value="1"/>
</dbReference>
<evidence type="ECO:0000256" key="4">
    <source>
        <dbReference type="ARBA" id="ARBA00022833"/>
    </source>
</evidence>
<dbReference type="InterPro" id="IPR013083">
    <property type="entry name" value="Znf_RING/FYVE/PHD"/>
</dbReference>
<evidence type="ECO:0000256" key="6">
    <source>
        <dbReference type="SAM" id="MobiDB-lite"/>
    </source>
</evidence>
<dbReference type="GO" id="GO:0008270">
    <property type="term" value="F:zinc ion binding"/>
    <property type="evidence" value="ECO:0007669"/>
    <property type="project" value="UniProtKB-KW"/>
</dbReference>
<evidence type="ECO:0000313" key="10">
    <source>
        <dbReference type="Proteomes" id="UP001381693"/>
    </source>
</evidence>
<protein>
    <recommendedName>
        <fullName evidence="11">RING-type domain-containing protein</fullName>
    </recommendedName>
</protein>
<dbReference type="SMART" id="SM00184">
    <property type="entry name" value="RING"/>
    <property type="match status" value="1"/>
</dbReference>
<dbReference type="Gene3D" id="1.20.1270.60">
    <property type="entry name" value="Arfaptin homology (AH) domain/BAR domain"/>
    <property type="match status" value="1"/>
</dbReference>
<evidence type="ECO:0000256" key="2">
    <source>
        <dbReference type="ARBA" id="ARBA00022723"/>
    </source>
</evidence>
<dbReference type="EMBL" id="JAXCGZ010019034">
    <property type="protein sequence ID" value="KAK7066757.1"/>
    <property type="molecule type" value="Genomic_DNA"/>
</dbReference>
<dbReference type="InterPro" id="IPR019497">
    <property type="entry name" value="Sorting_nexin_WASP-bd-dom"/>
</dbReference>
<evidence type="ECO:0000259" key="7">
    <source>
        <dbReference type="PROSITE" id="PS50089"/>
    </source>
</evidence>
<evidence type="ECO:0000313" key="9">
    <source>
        <dbReference type="EMBL" id="KAK7066757.1"/>
    </source>
</evidence>
<dbReference type="InterPro" id="IPR001841">
    <property type="entry name" value="Znf_RING"/>
</dbReference>
<comment type="similarity">
    <text evidence="1">Belongs to the sorting nexin family.</text>
</comment>
<dbReference type="PANTHER" id="PTHR45827">
    <property type="entry name" value="SORTING NEXIN"/>
    <property type="match status" value="1"/>
</dbReference>
<evidence type="ECO:0008006" key="11">
    <source>
        <dbReference type="Google" id="ProtNLM"/>
    </source>
</evidence>
<keyword evidence="10" id="KW-1185">Reference proteome</keyword>
<feature type="domain" description="RING-type" evidence="7">
    <location>
        <begin position="11"/>
        <end position="54"/>
    </location>
</feature>
<evidence type="ECO:0000256" key="1">
    <source>
        <dbReference type="ARBA" id="ARBA00010883"/>
    </source>
</evidence>
<feature type="domain" description="PX" evidence="8">
    <location>
        <begin position="133"/>
        <end position="243"/>
    </location>
</feature>
<keyword evidence="3 5" id="KW-0863">Zinc-finger</keyword>
<evidence type="ECO:0000256" key="5">
    <source>
        <dbReference type="PROSITE-ProRule" id="PRU00175"/>
    </source>
</evidence>
<dbReference type="GO" id="GO:0005886">
    <property type="term" value="C:plasma membrane"/>
    <property type="evidence" value="ECO:0007669"/>
    <property type="project" value="TreeGrafter"/>
</dbReference>
<dbReference type="InterPro" id="IPR036871">
    <property type="entry name" value="PX_dom_sf"/>
</dbReference>
<dbReference type="GO" id="GO:0031410">
    <property type="term" value="C:cytoplasmic vesicle"/>
    <property type="evidence" value="ECO:0007669"/>
    <property type="project" value="TreeGrafter"/>
</dbReference>